<dbReference type="EC" id="2.5.1.29" evidence="5"/>
<protein>
    <submittedName>
        <fullName evidence="5">Geranylgeranyl diphosphate synthase IdsB</fullName>
        <ecNumber evidence="5">2.5.1.29</ecNumber>
    </submittedName>
</protein>
<dbReference type="Proteomes" id="UP001601948">
    <property type="component" value="Unassembled WGS sequence"/>
</dbReference>
<keyword evidence="3" id="KW-0460">Magnesium</keyword>
<reference evidence="5 6" key="1">
    <citation type="submission" date="2024-10" db="EMBL/GenBank/DDBJ databases">
        <title>The Natural Products Discovery Center: Release of the First 8490 Sequenced Strains for Exploring Actinobacteria Biosynthetic Diversity.</title>
        <authorList>
            <person name="Kalkreuter E."/>
            <person name="Kautsar S.A."/>
            <person name="Yang D."/>
            <person name="Bader C.D."/>
            <person name="Teijaro C.N."/>
            <person name="Fluegel L."/>
            <person name="Davis C.M."/>
            <person name="Simpson J.R."/>
            <person name="Lauterbach L."/>
            <person name="Steele A.D."/>
            <person name="Gui C."/>
            <person name="Meng S."/>
            <person name="Li G."/>
            <person name="Viehrig K."/>
            <person name="Ye F."/>
            <person name="Su P."/>
            <person name="Kiefer A.F."/>
            <person name="Nichols A."/>
            <person name="Cepeda A.J."/>
            <person name="Yan W."/>
            <person name="Fan B."/>
            <person name="Jiang Y."/>
            <person name="Adhikari A."/>
            <person name="Zheng C.-J."/>
            <person name="Schuster L."/>
            <person name="Cowan T.M."/>
            <person name="Smanski M.J."/>
            <person name="Chevrette M.G."/>
            <person name="De Carvalho L.P.S."/>
            <person name="Shen B."/>
        </authorList>
    </citation>
    <scope>NUCLEOTIDE SEQUENCE [LARGE SCALE GENOMIC DNA]</scope>
    <source>
        <strain evidence="5 6">NPDC003040</strain>
    </source>
</reference>
<dbReference type="CDD" id="cd00685">
    <property type="entry name" value="Trans_IPPS_HT"/>
    <property type="match status" value="1"/>
</dbReference>
<dbReference type="RefSeq" id="WP_387725907.1">
    <property type="nucleotide sequence ID" value="NZ_JBIAPI010000016.1"/>
</dbReference>
<proteinExistence type="inferred from homology"/>
<dbReference type="InterPro" id="IPR000092">
    <property type="entry name" value="Polyprenyl_synt"/>
</dbReference>
<dbReference type="GO" id="GO:0004311">
    <property type="term" value="F:geranylgeranyl diphosphate synthase activity"/>
    <property type="evidence" value="ECO:0007669"/>
    <property type="project" value="UniProtKB-EC"/>
</dbReference>
<dbReference type="PROSITE" id="PS00723">
    <property type="entry name" value="POLYPRENYL_SYNTHASE_1"/>
    <property type="match status" value="1"/>
</dbReference>
<dbReference type="SFLD" id="SFLDG01017">
    <property type="entry name" value="Polyprenyl_Transferase_Like"/>
    <property type="match status" value="1"/>
</dbReference>
<evidence type="ECO:0000256" key="1">
    <source>
        <dbReference type="ARBA" id="ARBA00005128"/>
    </source>
</evidence>
<organism evidence="5 6">
    <name type="scientific">Nocardia suismassiliense</name>
    <dbReference type="NCBI Taxonomy" id="2077092"/>
    <lineage>
        <taxon>Bacteria</taxon>
        <taxon>Bacillati</taxon>
        <taxon>Actinomycetota</taxon>
        <taxon>Actinomycetes</taxon>
        <taxon>Mycobacteriales</taxon>
        <taxon>Nocardiaceae</taxon>
        <taxon>Nocardia</taxon>
    </lineage>
</organism>
<evidence type="ECO:0000313" key="6">
    <source>
        <dbReference type="Proteomes" id="UP001601948"/>
    </source>
</evidence>
<dbReference type="SFLD" id="SFLDS00005">
    <property type="entry name" value="Isoprenoid_Synthase_Type_I"/>
    <property type="match status" value="1"/>
</dbReference>
<keyword evidence="2" id="KW-0479">Metal-binding</keyword>
<comment type="pathway">
    <text evidence="1">Isoprenoid biosynthesis.</text>
</comment>
<dbReference type="SUPFAM" id="SSF48576">
    <property type="entry name" value="Terpenoid synthases"/>
    <property type="match status" value="1"/>
</dbReference>
<dbReference type="InterPro" id="IPR008949">
    <property type="entry name" value="Isoprenoid_synthase_dom_sf"/>
</dbReference>
<dbReference type="PANTHER" id="PTHR12001">
    <property type="entry name" value="GERANYLGERANYL PYROPHOSPHATE SYNTHASE"/>
    <property type="match status" value="1"/>
</dbReference>
<name>A0ABW6R7T3_9NOCA</name>
<sequence>MTITTASMVSDHSAVAILAAAREMCEPALRESVGSLPEPLNRMAGYHFGWWDVAGMPTRVAAGKALRPALAICSSGACGGAPPAAVHAAVAVELIHNFSLVHDDLIDGDRTRRGRACVWTVWGTADAILLGDALHALAYGVLADRLPEPLVGAAILRLEAAALEMCRGQWEDCAFETRPPLGVDEYVQMALGKTGALMGCACALGALCAGADEATITAMDRFGRELGLAFQFADDLIGIWGDPAVTGKPAGNDLVRRKRSLPVAAALASGSAAAVELAQLYLSETPLTTADVARAAALIDAAGGRRSAQLHADQRVAAAIAALPDLSAAADLVALAHLSARRDR</sequence>
<comment type="similarity">
    <text evidence="4">Belongs to the FPP/GGPP synthase family.</text>
</comment>
<dbReference type="NCBIfam" id="NF045549">
    <property type="entry name" value="GGPPsyn_IdsB"/>
    <property type="match status" value="1"/>
</dbReference>
<accession>A0ABW6R7T3</accession>
<dbReference type="Pfam" id="PF00348">
    <property type="entry name" value="polyprenyl_synt"/>
    <property type="match status" value="1"/>
</dbReference>
<dbReference type="InterPro" id="IPR033749">
    <property type="entry name" value="Polyprenyl_synt_CS"/>
</dbReference>
<dbReference type="PANTHER" id="PTHR12001:SF86">
    <property type="entry name" value="GERANYLGERANYL DIPHOSPHATE SYNTHASE"/>
    <property type="match status" value="1"/>
</dbReference>
<comment type="caution">
    <text evidence="5">The sequence shown here is derived from an EMBL/GenBank/DDBJ whole genome shotgun (WGS) entry which is preliminary data.</text>
</comment>
<evidence type="ECO:0000256" key="3">
    <source>
        <dbReference type="ARBA" id="ARBA00022842"/>
    </source>
</evidence>
<evidence type="ECO:0000256" key="4">
    <source>
        <dbReference type="RuleBase" id="RU004466"/>
    </source>
</evidence>
<gene>
    <name evidence="5" type="primary">idsB</name>
    <name evidence="5" type="ORF">ACFYV7_38875</name>
</gene>
<evidence type="ECO:0000313" key="5">
    <source>
        <dbReference type="EMBL" id="MFF3228813.1"/>
    </source>
</evidence>
<keyword evidence="6" id="KW-1185">Reference proteome</keyword>
<keyword evidence="4 5" id="KW-0808">Transferase</keyword>
<dbReference type="EMBL" id="JBIAPI010000016">
    <property type="protein sequence ID" value="MFF3228813.1"/>
    <property type="molecule type" value="Genomic_DNA"/>
</dbReference>
<dbReference type="Gene3D" id="1.10.600.10">
    <property type="entry name" value="Farnesyl Diphosphate Synthase"/>
    <property type="match status" value="1"/>
</dbReference>
<evidence type="ECO:0000256" key="2">
    <source>
        <dbReference type="ARBA" id="ARBA00022723"/>
    </source>
</evidence>